<dbReference type="RefSeq" id="WP_091542387.1">
    <property type="nucleotide sequence ID" value="NZ_FMUS01000010.1"/>
</dbReference>
<sequence length="140" mass="16517">MITNEMIKKKLTNLYSHISFEAGKEPSYNKLKELFLDEAVVFEYLDSDYTEYRVKRIEEHIEEMYDIFEKYPVIKGRGFKEQELSNKNIISGPVALIVSEYKKEYFNGKHEVITVGTNNITMMLINEDLKIVSIGWYENI</sequence>
<evidence type="ECO:0000313" key="2">
    <source>
        <dbReference type="Proteomes" id="UP000198636"/>
    </source>
</evidence>
<accession>A0A1G5GRM6</accession>
<dbReference type="OrthoDB" id="8754772at2"/>
<dbReference type="Proteomes" id="UP000198636">
    <property type="component" value="Unassembled WGS sequence"/>
</dbReference>
<dbReference type="STRING" id="1120976.SAMN03080606_01749"/>
<name>A0A1G5GRM6_9FIRM</name>
<evidence type="ECO:0008006" key="3">
    <source>
        <dbReference type="Google" id="ProtNLM"/>
    </source>
</evidence>
<dbReference type="AlphaFoldDB" id="A0A1G5GRM6"/>
<evidence type="ECO:0000313" key="1">
    <source>
        <dbReference type="EMBL" id="SCY54009.1"/>
    </source>
</evidence>
<protein>
    <recommendedName>
        <fullName evidence="3">SnoaL-like domain-containing protein</fullName>
    </recommendedName>
</protein>
<keyword evidence="2" id="KW-1185">Reference proteome</keyword>
<organism evidence="1 2">
    <name type="scientific">Alkaliphilus peptidifermentans DSM 18978</name>
    <dbReference type="NCBI Taxonomy" id="1120976"/>
    <lineage>
        <taxon>Bacteria</taxon>
        <taxon>Bacillati</taxon>
        <taxon>Bacillota</taxon>
        <taxon>Clostridia</taxon>
        <taxon>Peptostreptococcales</taxon>
        <taxon>Natronincolaceae</taxon>
        <taxon>Alkaliphilus</taxon>
    </lineage>
</organism>
<gene>
    <name evidence="1" type="ORF">SAMN03080606_01749</name>
</gene>
<reference evidence="1 2" key="1">
    <citation type="submission" date="2016-10" db="EMBL/GenBank/DDBJ databases">
        <authorList>
            <person name="de Groot N.N."/>
        </authorList>
    </citation>
    <scope>NUCLEOTIDE SEQUENCE [LARGE SCALE GENOMIC DNA]</scope>
    <source>
        <strain evidence="1 2">DSM 18978</strain>
    </source>
</reference>
<proteinExistence type="predicted"/>
<dbReference type="EMBL" id="FMUS01000010">
    <property type="protein sequence ID" value="SCY54009.1"/>
    <property type="molecule type" value="Genomic_DNA"/>
</dbReference>